<gene>
    <name evidence="1" type="ORF">MIND_00901300</name>
</gene>
<name>A0A8H6SHE6_9AGAR</name>
<evidence type="ECO:0000313" key="2">
    <source>
        <dbReference type="Proteomes" id="UP000636479"/>
    </source>
</evidence>
<protein>
    <submittedName>
        <fullName evidence="1">Uncharacterized protein</fullName>
    </submittedName>
</protein>
<evidence type="ECO:0000313" key="1">
    <source>
        <dbReference type="EMBL" id="KAF7299511.1"/>
    </source>
</evidence>
<dbReference type="Proteomes" id="UP000636479">
    <property type="component" value="Unassembled WGS sequence"/>
</dbReference>
<accession>A0A8H6SHE6</accession>
<comment type="caution">
    <text evidence="1">The sequence shown here is derived from an EMBL/GenBank/DDBJ whole genome shotgun (WGS) entry which is preliminary data.</text>
</comment>
<keyword evidence="2" id="KW-1185">Reference proteome</keyword>
<proteinExistence type="predicted"/>
<dbReference type="RefSeq" id="XP_037218899.1">
    <property type="nucleotide sequence ID" value="XM_037365657.1"/>
</dbReference>
<dbReference type="EMBL" id="JACAZF010000007">
    <property type="protein sequence ID" value="KAF7299511.1"/>
    <property type="molecule type" value="Genomic_DNA"/>
</dbReference>
<dbReference type="GeneID" id="59348173"/>
<organism evidence="1 2">
    <name type="scientific">Mycena indigotica</name>
    <dbReference type="NCBI Taxonomy" id="2126181"/>
    <lineage>
        <taxon>Eukaryota</taxon>
        <taxon>Fungi</taxon>
        <taxon>Dikarya</taxon>
        <taxon>Basidiomycota</taxon>
        <taxon>Agaricomycotina</taxon>
        <taxon>Agaricomycetes</taxon>
        <taxon>Agaricomycetidae</taxon>
        <taxon>Agaricales</taxon>
        <taxon>Marasmiineae</taxon>
        <taxon>Mycenaceae</taxon>
        <taxon>Mycena</taxon>
    </lineage>
</organism>
<dbReference type="AlphaFoldDB" id="A0A8H6SHE6"/>
<sequence length="95" mass="10104">MSLSTNTLSSASTTALTPVLAAKTPAYAANMLGPLFFLCDDDGVDGAGTRGGTSAWMLFCWLPHRKQLVFGRDGRQRLQTAMDLSSTARPSIPVL</sequence>
<reference evidence="1" key="1">
    <citation type="submission" date="2020-05" db="EMBL/GenBank/DDBJ databases">
        <title>Mycena genomes resolve the evolution of fungal bioluminescence.</title>
        <authorList>
            <person name="Tsai I.J."/>
        </authorList>
    </citation>
    <scope>NUCLEOTIDE SEQUENCE</scope>
    <source>
        <strain evidence="1">171206Taipei</strain>
    </source>
</reference>